<protein>
    <submittedName>
        <fullName evidence="2">Uncharacterized protein</fullName>
    </submittedName>
</protein>
<dbReference type="PROSITE" id="PS51257">
    <property type="entry name" value="PROKAR_LIPOPROTEIN"/>
    <property type="match status" value="1"/>
</dbReference>
<accession>A0A0R3MF02</accession>
<evidence type="ECO:0000313" key="3">
    <source>
        <dbReference type="Proteomes" id="UP000052023"/>
    </source>
</evidence>
<keyword evidence="3" id="KW-1185">Reference proteome</keyword>
<keyword evidence="1" id="KW-1133">Transmembrane helix</keyword>
<organism evidence="2 3">
    <name type="scientific">Bradyrhizobium retamae</name>
    <dbReference type="NCBI Taxonomy" id="1300035"/>
    <lineage>
        <taxon>Bacteria</taxon>
        <taxon>Pseudomonadati</taxon>
        <taxon>Pseudomonadota</taxon>
        <taxon>Alphaproteobacteria</taxon>
        <taxon>Hyphomicrobiales</taxon>
        <taxon>Nitrobacteraceae</taxon>
        <taxon>Bradyrhizobium</taxon>
    </lineage>
</organism>
<name>A0A0R3MF02_9BRAD</name>
<dbReference type="EMBL" id="LLYA01000193">
    <property type="protein sequence ID" value="KRR18641.1"/>
    <property type="molecule type" value="Genomic_DNA"/>
</dbReference>
<comment type="caution">
    <text evidence="2">The sequence shown here is derived from an EMBL/GenBank/DDBJ whole genome shotgun (WGS) entry which is preliminary data.</text>
</comment>
<dbReference type="Proteomes" id="UP000052023">
    <property type="component" value="Unassembled WGS sequence"/>
</dbReference>
<feature type="transmembrane region" description="Helical" evidence="1">
    <location>
        <begin position="7"/>
        <end position="28"/>
    </location>
</feature>
<sequence length="108" mass="11667">MGERITLAVLSLAACLPGGYVLIKLALWSSVVGDLLYWGDLDLRDLIFHPLQSGRAIVRGIADDAGTIFLFLFYGAVVVVPVWLLLSFVGRRGARSSARPPAKLQPTS</sequence>
<reference evidence="2 3" key="1">
    <citation type="submission" date="2014-03" db="EMBL/GenBank/DDBJ databases">
        <title>Bradyrhizobium valentinum sp. nov., isolated from effective nodules of Lupinus mariae-josephae, a lupine endemic of basic-lime soils in Eastern Spain.</title>
        <authorList>
            <person name="Duran D."/>
            <person name="Rey L."/>
            <person name="Navarro A."/>
            <person name="Busquets A."/>
            <person name="Imperial J."/>
            <person name="Ruiz-Argueso T."/>
        </authorList>
    </citation>
    <scope>NUCLEOTIDE SEQUENCE [LARGE SCALE GENOMIC DNA]</scope>
    <source>
        <strain evidence="2 3">Ro19</strain>
    </source>
</reference>
<dbReference type="AlphaFoldDB" id="A0A0R3MF02"/>
<keyword evidence="1" id="KW-0472">Membrane</keyword>
<keyword evidence="1" id="KW-0812">Transmembrane</keyword>
<gene>
    <name evidence="2" type="ORF">CQ13_34745</name>
</gene>
<proteinExistence type="predicted"/>
<evidence type="ECO:0000313" key="2">
    <source>
        <dbReference type="EMBL" id="KRR18641.1"/>
    </source>
</evidence>
<evidence type="ECO:0000256" key="1">
    <source>
        <dbReference type="SAM" id="Phobius"/>
    </source>
</evidence>
<feature type="transmembrane region" description="Helical" evidence="1">
    <location>
        <begin position="68"/>
        <end position="89"/>
    </location>
</feature>